<organism evidence="2 3">
    <name type="scientific">Planoprotostelium fungivorum</name>
    <dbReference type="NCBI Taxonomy" id="1890364"/>
    <lineage>
        <taxon>Eukaryota</taxon>
        <taxon>Amoebozoa</taxon>
        <taxon>Evosea</taxon>
        <taxon>Variosea</taxon>
        <taxon>Cavosteliida</taxon>
        <taxon>Cavosteliaceae</taxon>
        <taxon>Planoprotostelium</taxon>
    </lineage>
</organism>
<dbReference type="AlphaFoldDB" id="A0A2P6MML8"/>
<gene>
    <name evidence="2" type="ORF">PROFUN_16238</name>
</gene>
<keyword evidence="3" id="KW-1185">Reference proteome</keyword>
<proteinExistence type="predicted"/>
<dbReference type="EMBL" id="MDYQ01000736">
    <property type="protein sequence ID" value="PRP72946.1"/>
    <property type="molecule type" value="Genomic_DNA"/>
</dbReference>
<evidence type="ECO:0000256" key="1">
    <source>
        <dbReference type="SAM" id="MobiDB-lite"/>
    </source>
</evidence>
<feature type="region of interest" description="Disordered" evidence="1">
    <location>
        <begin position="63"/>
        <end position="82"/>
    </location>
</feature>
<evidence type="ECO:0000313" key="3">
    <source>
        <dbReference type="Proteomes" id="UP000241769"/>
    </source>
</evidence>
<dbReference type="Proteomes" id="UP000241769">
    <property type="component" value="Unassembled WGS sequence"/>
</dbReference>
<comment type="caution">
    <text evidence="2">The sequence shown here is derived from an EMBL/GenBank/DDBJ whole genome shotgun (WGS) entry which is preliminary data.</text>
</comment>
<reference evidence="2 3" key="1">
    <citation type="journal article" date="2018" name="Genome Biol. Evol.">
        <title>Multiple Roots of Fruiting Body Formation in Amoebozoa.</title>
        <authorList>
            <person name="Hillmann F."/>
            <person name="Forbes G."/>
            <person name="Novohradska S."/>
            <person name="Ferling I."/>
            <person name="Riege K."/>
            <person name="Groth M."/>
            <person name="Westermann M."/>
            <person name="Marz M."/>
            <person name="Spaller T."/>
            <person name="Winckler T."/>
            <person name="Schaap P."/>
            <person name="Glockner G."/>
        </authorList>
    </citation>
    <scope>NUCLEOTIDE SEQUENCE [LARGE SCALE GENOMIC DNA]</scope>
    <source>
        <strain evidence="2 3">Jena</strain>
    </source>
</reference>
<accession>A0A2P6MML8</accession>
<evidence type="ECO:0000313" key="2">
    <source>
        <dbReference type="EMBL" id="PRP72946.1"/>
    </source>
</evidence>
<name>A0A2P6MML8_9EUKA</name>
<sequence>MLSPTSKVEASHKKREKCIGVYREKSRIFKSSMSVPVDARNERRFGRASYLCAAEVSGNLVKQPSPDALAKKGVGDERRTFE</sequence>
<dbReference type="InParanoid" id="A0A2P6MML8"/>
<feature type="compositionally biased region" description="Basic and acidic residues" evidence="1">
    <location>
        <begin position="69"/>
        <end position="82"/>
    </location>
</feature>
<protein>
    <submittedName>
        <fullName evidence="2">Uncharacterized protein</fullName>
    </submittedName>
</protein>